<dbReference type="SUPFAM" id="SSF46785">
    <property type="entry name" value="Winged helix' DNA-binding domain"/>
    <property type="match status" value="1"/>
</dbReference>
<dbReference type="InterPro" id="IPR027395">
    <property type="entry name" value="WH_DNA-bd_dom"/>
</dbReference>
<evidence type="ECO:0000259" key="2">
    <source>
        <dbReference type="Pfam" id="PF13601"/>
    </source>
</evidence>
<protein>
    <submittedName>
        <fullName evidence="3">Helix-turn-helix domain protein</fullName>
    </submittedName>
</protein>
<feature type="region of interest" description="Disordered" evidence="1">
    <location>
        <begin position="97"/>
        <end position="146"/>
    </location>
</feature>
<evidence type="ECO:0000313" key="3">
    <source>
        <dbReference type="EMBL" id="QBI53536.1"/>
    </source>
</evidence>
<feature type="domain" description="Winged helix DNA-binding" evidence="2">
    <location>
        <begin position="15"/>
        <end position="94"/>
    </location>
</feature>
<dbReference type="Proteomes" id="UP000292235">
    <property type="component" value="Chromosome"/>
</dbReference>
<reference evidence="3 4" key="1">
    <citation type="submission" date="2019-02" db="EMBL/GenBank/DDBJ databases">
        <authorList>
            <person name="Khodamoradi S."/>
            <person name="Hahnke R.L."/>
            <person name="Kaempfer P."/>
            <person name="Schumann P."/>
            <person name="Rohde M."/>
            <person name="Steinert M."/>
            <person name="Luzhetskyy A."/>
            <person name="Wink J."/>
            <person name="Ruckert C."/>
        </authorList>
    </citation>
    <scope>NUCLEOTIDE SEQUENCE [LARGE SCALE GENOMIC DNA]</scope>
    <source>
        <strain evidence="3 4">M2</strain>
    </source>
</reference>
<evidence type="ECO:0000313" key="4">
    <source>
        <dbReference type="Proteomes" id="UP000292235"/>
    </source>
</evidence>
<organism evidence="3 4">
    <name type="scientific">Streptomonospora litoralis</name>
    <dbReference type="NCBI Taxonomy" id="2498135"/>
    <lineage>
        <taxon>Bacteria</taxon>
        <taxon>Bacillati</taxon>
        <taxon>Actinomycetota</taxon>
        <taxon>Actinomycetes</taxon>
        <taxon>Streptosporangiales</taxon>
        <taxon>Nocardiopsidaceae</taxon>
        <taxon>Streptomonospora</taxon>
    </lineage>
</organism>
<dbReference type="OrthoDB" id="4952043at2"/>
<dbReference type="PANTHER" id="PTHR37318:SF1">
    <property type="entry name" value="BSL7504 PROTEIN"/>
    <property type="match status" value="1"/>
</dbReference>
<name>A0A4P6PZ00_9ACTN</name>
<dbReference type="Pfam" id="PF13601">
    <property type="entry name" value="HTH_34"/>
    <property type="match status" value="1"/>
</dbReference>
<dbReference type="PANTHER" id="PTHR37318">
    <property type="entry name" value="BSL7504 PROTEIN"/>
    <property type="match status" value="1"/>
</dbReference>
<dbReference type="KEGG" id="strr:EKD16_08710"/>
<dbReference type="EMBL" id="CP036455">
    <property type="protein sequence ID" value="QBI53536.1"/>
    <property type="molecule type" value="Genomic_DNA"/>
</dbReference>
<dbReference type="RefSeq" id="WP_131097885.1">
    <property type="nucleotide sequence ID" value="NZ_CP036455.1"/>
</dbReference>
<gene>
    <name evidence="3" type="ORF">EKD16_08710</name>
</gene>
<evidence type="ECO:0000256" key="1">
    <source>
        <dbReference type="SAM" id="MobiDB-lite"/>
    </source>
</evidence>
<proteinExistence type="predicted"/>
<dbReference type="InterPro" id="IPR036390">
    <property type="entry name" value="WH_DNA-bd_sf"/>
</dbReference>
<dbReference type="CDD" id="cd00090">
    <property type="entry name" value="HTH_ARSR"/>
    <property type="match status" value="1"/>
</dbReference>
<accession>A0A4P6PZ00</accession>
<dbReference type="InterPro" id="IPR011991">
    <property type="entry name" value="ArsR-like_HTH"/>
</dbReference>
<sequence>MAEARFDELIHASTRLSIMAMAAAGRAIEFRFIRDELGVSDSVLSKHLGALETAGYIAVRKESLGRGRRRTVVDITDEGDAAFHGHVAALDAIIGRTRAPGGDAGGEPTDPGGAGGGARFAANRPESPDPDEGSGEGSGETRAEKS</sequence>
<dbReference type="InterPro" id="IPR036388">
    <property type="entry name" value="WH-like_DNA-bd_sf"/>
</dbReference>
<keyword evidence="4" id="KW-1185">Reference proteome</keyword>
<dbReference type="AlphaFoldDB" id="A0A4P6PZ00"/>
<dbReference type="Gene3D" id="1.10.10.10">
    <property type="entry name" value="Winged helix-like DNA-binding domain superfamily/Winged helix DNA-binding domain"/>
    <property type="match status" value="1"/>
</dbReference>